<evidence type="ECO:0000313" key="2">
    <source>
        <dbReference type="EMBL" id="GMI30864.1"/>
    </source>
</evidence>
<accession>A0A9W7G3K6</accession>
<organism evidence="2 3">
    <name type="scientific">Triparma columacea</name>
    <dbReference type="NCBI Taxonomy" id="722753"/>
    <lineage>
        <taxon>Eukaryota</taxon>
        <taxon>Sar</taxon>
        <taxon>Stramenopiles</taxon>
        <taxon>Ochrophyta</taxon>
        <taxon>Bolidophyceae</taxon>
        <taxon>Parmales</taxon>
        <taxon>Triparmaceae</taxon>
        <taxon>Triparma</taxon>
    </lineage>
</organism>
<comment type="caution">
    <text evidence="2">The sequence shown here is derived from an EMBL/GenBank/DDBJ whole genome shotgun (WGS) entry which is preliminary data.</text>
</comment>
<evidence type="ECO:0000256" key="1">
    <source>
        <dbReference type="SAM" id="MobiDB-lite"/>
    </source>
</evidence>
<evidence type="ECO:0000313" key="3">
    <source>
        <dbReference type="Proteomes" id="UP001165065"/>
    </source>
</evidence>
<dbReference type="EMBL" id="BRYA01000724">
    <property type="protein sequence ID" value="GMI30864.1"/>
    <property type="molecule type" value="Genomic_DNA"/>
</dbReference>
<gene>
    <name evidence="2" type="ORF">TrCOL_g12543</name>
</gene>
<feature type="compositionally biased region" description="Basic and acidic residues" evidence="1">
    <location>
        <begin position="40"/>
        <end position="62"/>
    </location>
</feature>
<proteinExistence type="predicted"/>
<dbReference type="OrthoDB" id="195899at2759"/>
<protein>
    <submittedName>
        <fullName evidence="2">Uncharacterized protein</fullName>
    </submittedName>
</protein>
<reference evidence="3" key="1">
    <citation type="journal article" date="2023" name="Commun. Biol.">
        <title>Genome analysis of Parmales, the sister group of diatoms, reveals the evolutionary specialization of diatoms from phago-mixotrophs to photoautotrophs.</title>
        <authorList>
            <person name="Ban H."/>
            <person name="Sato S."/>
            <person name="Yoshikawa S."/>
            <person name="Yamada K."/>
            <person name="Nakamura Y."/>
            <person name="Ichinomiya M."/>
            <person name="Sato N."/>
            <person name="Blanc-Mathieu R."/>
            <person name="Endo H."/>
            <person name="Kuwata A."/>
            <person name="Ogata H."/>
        </authorList>
    </citation>
    <scope>NUCLEOTIDE SEQUENCE [LARGE SCALE GENOMIC DNA]</scope>
</reference>
<name>A0A9W7G3K6_9STRA</name>
<dbReference type="AlphaFoldDB" id="A0A9W7G3K6"/>
<keyword evidence="3" id="KW-1185">Reference proteome</keyword>
<sequence>MKGPPSSAKIGISTSPSILIPGDEDFEPLSPMANKSHAAKHFDINKDEAKTDEMESQSDEKIPGIYTEAPPVSGRMRRLRKILGLTNNFGKLLHPKQWSSPNAPVYDESVDPLNLSSTSGESHPMSRTYFDTRVEPLETKLWHGFFQPQGDQARLSFSLFEDIWHLLTVDLPLMKVLLIEISIELLLILTTTILLTLLSLATGENTHETTGELFVFKLLLSLSTVRLSTDSVWGWREGPVSPPVEVILLSLHSWLHWLLLNIASAIVVARAMRPLKQVTFTNDCVLDHKYLNIRLQILRFKTVGLKNLNISLSCTSKDGVFYDLPLTNGMNKIAAWRGSGPMNIKHEITPDSPLHPSNLEKHGLNLIRISLSAVDTSGLPVNETMTWYDMNSIFMGDGAIKIFTEKGVRPPQILYGAKWRDAYSFYNDFPHLPALSVDLNNFTRAVVSEPPVPGNVDKCSGYPIIHYPRLTG</sequence>
<feature type="region of interest" description="Disordered" evidence="1">
    <location>
        <begin position="1"/>
        <end position="69"/>
    </location>
</feature>
<dbReference type="Proteomes" id="UP001165065">
    <property type="component" value="Unassembled WGS sequence"/>
</dbReference>